<reference evidence="2 3" key="1">
    <citation type="submission" date="2020-08" db="EMBL/GenBank/DDBJ databases">
        <title>Genome public.</title>
        <authorList>
            <person name="Liu C."/>
            <person name="Sun Q."/>
        </authorList>
    </citation>
    <scope>NUCLEOTIDE SEQUENCE [LARGE SCALE GENOMIC DNA]</scope>
    <source>
        <strain evidence="2 3">M29</strain>
    </source>
</reference>
<feature type="transmembrane region" description="Helical" evidence="1">
    <location>
        <begin position="7"/>
        <end position="40"/>
    </location>
</feature>
<evidence type="ECO:0000313" key="3">
    <source>
        <dbReference type="Proteomes" id="UP000649826"/>
    </source>
</evidence>
<name>A0ABR7IHT3_9FIRM</name>
<sequence>MEKLIGFMLFFIGLGMVIGFLIAENVILVVTAGAFLLLGYHLFCH</sequence>
<dbReference type="EMBL" id="JACOQG010000010">
    <property type="protein sequence ID" value="MBC5779595.1"/>
    <property type="molecule type" value="Genomic_DNA"/>
</dbReference>
<keyword evidence="1" id="KW-1133">Transmembrane helix</keyword>
<protein>
    <submittedName>
        <fullName evidence="2">Uncharacterized protein</fullName>
    </submittedName>
</protein>
<gene>
    <name evidence="2" type="ORF">H8Z82_07960</name>
</gene>
<keyword evidence="1" id="KW-0472">Membrane</keyword>
<dbReference type="Proteomes" id="UP000649826">
    <property type="component" value="Unassembled WGS sequence"/>
</dbReference>
<evidence type="ECO:0000256" key="1">
    <source>
        <dbReference type="SAM" id="Phobius"/>
    </source>
</evidence>
<keyword evidence="3" id="KW-1185">Reference proteome</keyword>
<comment type="caution">
    <text evidence="2">The sequence shown here is derived from an EMBL/GenBank/DDBJ whole genome shotgun (WGS) entry which is preliminary data.</text>
</comment>
<accession>A0ABR7IHT3</accession>
<dbReference type="RefSeq" id="WP_019161495.1">
    <property type="nucleotide sequence ID" value="NZ_JBPCGP010000001.1"/>
</dbReference>
<proteinExistence type="predicted"/>
<organism evidence="2 3">
    <name type="scientific">Blautia difficilis</name>
    <dbReference type="NCBI Taxonomy" id="2763027"/>
    <lineage>
        <taxon>Bacteria</taxon>
        <taxon>Bacillati</taxon>
        <taxon>Bacillota</taxon>
        <taxon>Clostridia</taxon>
        <taxon>Lachnospirales</taxon>
        <taxon>Lachnospiraceae</taxon>
        <taxon>Blautia</taxon>
    </lineage>
</organism>
<keyword evidence="1" id="KW-0812">Transmembrane</keyword>
<evidence type="ECO:0000313" key="2">
    <source>
        <dbReference type="EMBL" id="MBC5779595.1"/>
    </source>
</evidence>